<evidence type="ECO:0000313" key="2">
    <source>
        <dbReference type="Proteomes" id="UP000828390"/>
    </source>
</evidence>
<dbReference type="Proteomes" id="UP000828390">
    <property type="component" value="Unassembled WGS sequence"/>
</dbReference>
<dbReference type="EMBL" id="JAIWYP010000003">
    <property type="protein sequence ID" value="KAH3846098.1"/>
    <property type="molecule type" value="Genomic_DNA"/>
</dbReference>
<protein>
    <submittedName>
        <fullName evidence="1">Uncharacterized protein</fullName>
    </submittedName>
</protein>
<proteinExistence type="predicted"/>
<reference evidence="1" key="1">
    <citation type="journal article" date="2019" name="bioRxiv">
        <title>The Genome of the Zebra Mussel, Dreissena polymorpha: A Resource for Invasive Species Research.</title>
        <authorList>
            <person name="McCartney M.A."/>
            <person name="Auch B."/>
            <person name="Kono T."/>
            <person name="Mallez S."/>
            <person name="Zhang Y."/>
            <person name="Obille A."/>
            <person name="Becker A."/>
            <person name="Abrahante J.E."/>
            <person name="Garbe J."/>
            <person name="Badalamenti J.P."/>
            <person name="Herman A."/>
            <person name="Mangelson H."/>
            <person name="Liachko I."/>
            <person name="Sullivan S."/>
            <person name="Sone E.D."/>
            <person name="Koren S."/>
            <person name="Silverstein K.A.T."/>
            <person name="Beckman K.B."/>
            <person name="Gohl D.M."/>
        </authorList>
    </citation>
    <scope>NUCLEOTIDE SEQUENCE</scope>
    <source>
        <strain evidence="1">Duluth1</strain>
        <tissue evidence="1">Whole animal</tissue>
    </source>
</reference>
<name>A0A9D4KU16_DREPO</name>
<sequence>MGRRPRNILPTSCELLKPRTRDPYHVKAHFDTQKQTRRYTDIHDRRKGAKDLKPLQERANVRMSGGTKHWKLVLC</sequence>
<gene>
    <name evidence="1" type="ORF">DPMN_088392</name>
</gene>
<reference evidence="1" key="2">
    <citation type="submission" date="2020-11" db="EMBL/GenBank/DDBJ databases">
        <authorList>
            <person name="McCartney M.A."/>
            <person name="Auch B."/>
            <person name="Kono T."/>
            <person name="Mallez S."/>
            <person name="Becker A."/>
            <person name="Gohl D.M."/>
            <person name="Silverstein K.A.T."/>
            <person name="Koren S."/>
            <person name="Bechman K.B."/>
            <person name="Herman A."/>
            <person name="Abrahante J.E."/>
            <person name="Garbe J."/>
        </authorList>
    </citation>
    <scope>NUCLEOTIDE SEQUENCE</scope>
    <source>
        <strain evidence="1">Duluth1</strain>
        <tissue evidence="1">Whole animal</tissue>
    </source>
</reference>
<keyword evidence="2" id="KW-1185">Reference proteome</keyword>
<dbReference type="AlphaFoldDB" id="A0A9D4KU16"/>
<comment type="caution">
    <text evidence="1">The sequence shown here is derived from an EMBL/GenBank/DDBJ whole genome shotgun (WGS) entry which is preliminary data.</text>
</comment>
<evidence type="ECO:0000313" key="1">
    <source>
        <dbReference type="EMBL" id="KAH3846098.1"/>
    </source>
</evidence>
<organism evidence="1 2">
    <name type="scientific">Dreissena polymorpha</name>
    <name type="common">Zebra mussel</name>
    <name type="synonym">Mytilus polymorpha</name>
    <dbReference type="NCBI Taxonomy" id="45954"/>
    <lineage>
        <taxon>Eukaryota</taxon>
        <taxon>Metazoa</taxon>
        <taxon>Spiralia</taxon>
        <taxon>Lophotrochozoa</taxon>
        <taxon>Mollusca</taxon>
        <taxon>Bivalvia</taxon>
        <taxon>Autobranchia</taxon>
        <taxon>Heteroconchia</taxon>
        <taxon>Euheterodonta</taxon>
        <taxon>Imparidentia</taxon>
        <taxon>Neoheterodontei</taxon>
        <taxon>Myida</taxon>
        <taxon>Dreissenoidea</taxon>
        <taxon>Dreissenidae</taxon>
        <taxon>Dreissena</taxon>
    </lineage>
</organism>
<accession>A0A9D4KU16</accession>